<evidence type="ECO:0000313" key="5">
    <source>
        <dbReference type="Proteomes" id="UP000198959"/>
    </source>
</evidence>
<accession>A0A1C6T5B6</accession>
<evidence type="ECO:0000256" key="1">
    <source>
        <dbReference type="SAM" id="SignalP"/>
    </source>
</evidence>
<dbReference type="PROSITE" id="PS51318">
    <property type="entry name" value="TAT"/>
    <property type="match status" value="1"/>
</dbReference>
<dbReference type="EMBL" id="FMHW01000002">
    <property type="protein sequence ID" value="SCL36984.1"/>
    <property type="molecule type" value="Genomic_DNA"/>
</dbReference>
<dbReference type="InterPro" id="IPR052900">
    <property type="entry name" value="Phospholipid_Metab_Enz"/>
</dbReference>
<dbReference type="CDD" id="cd07389">
    <property type="entry name" value="MPP_PhoD"/>
    <property type="match status" value="1"/>
</dbReference>
<proteinExistence type="predicted"/>
<sequence length="526" mass="57915">MSQSPLSLPRRRFLALGGVAAGATVLAATPASAVSAAPESRITLPGYVFTLGVASGDPTSDGVVLWTRLAPDPLALDGLGGMPGRPVLVWWEMAEDENFSRVVRRGVERATADWGYSVHAEVHGLRPDRVYWYRFRIADQVSPVGRTRTAPRPGTALQSLSFAFASCQAYTDGYFTAFDHMARENLDLVVHLGDYIYEGGGRGSIGRAHYPAVETFSLTDYRTRYAQYKLDPSLQAAHAAAPWVVAPDDHDVENNWAGDHSQPDTEPDQDLAVFRLRRAAAYQAYYENLPLRKSSMPQGAEMQVYRRLHFGDLLQLDVLDTRRFRDQQLTDASLRWDPNRQMLGAEQEAWLLAGLAASTARWNVLGNQIFAMEADHTAGPDERYGMDTWDGYAAARQRLFDGVAERNVENFLIITGDAHRSVAADLKLDFSDPGSRTVGTEFLGTSISSGGNGTDHDSLGVTWLAENPHMKFHNSQRGYQVCHLGRDEMRTDYRVVPFVNAPGAPVSTRASVFVQNGRPGVAHVSA</sequence>
<dbReference type="Gene3D" id="2.60.40.380">
    <property type="entry name" value="Purple acid phosphatase-like, N-terminal"/>
    <property type="match status" value="1"/>
</dbReference>
<dbReference type="STRING" id="145854.GA0074692_4514"/>
<feature type="chain" id="PRO_5008746378" evidence="1">
    <location>
        <begin position="37"/>
        <end position="526"/>
    </location>
</feature>
<name>A0A1C6T5B6_9ACTN</name>
<dbReference type="InterPro" id="IPR006311">
    <property type="entry name" value="TAT_signal"/>
</dbReference>
<dbReference type="InterPro" id="IPR032093">
    <property type="entry name" value="PhoD_N"/>
</dbReference>
<gene>
    <name evidence="4" type="ORF">GA0074692_4514</name>
</gene>
<dbReference type="Proteomes" id="UP000198959">
    <property type="component" value="Unassembled WGS sequence"/>
</dbReference>
<reference evidence="5" key="1">
    <citation type="submission" date="2016-06" db="EMBL/GenBank/DDBJ databases">
        <authorList>
            <person name="Varghese N."/>
            <person name="Submissions Spin"/>
        </authorList>
    </citation>
    <scope>NUCLEOTIDE SEQUENCE [LARGE SCALE GENOMIC DNA]</scope>
    <source>
        <strain evidence="5">DSM 43817</strain>
    </source>
</reference>
<dbReference type="InterPro" id="IPR018946">
    <property type="entry name" value="PhoD-like_MPP"/>
</dbReference>
<protein>
    <submittedName>
        <fullName evidence="4">Alkaline phosphatase D</fullName>
    </submittedName>
</protein>
<dbReference type="InterPro" id="IPR038607">
    <property type="entry name" value="PhoD-like_sf"/>
</dbReference>
<evidence type="ECO:0000259" key="3">
    <source>
        <dbReference type="Pfam" id="PF16655"/>
    </source>
</evidence>
<feature type="domain" description="Phospholipase D N-terminal" evidence="3">
    <location>
        <begin position="51"/>
        <end position="149"/>
    </location>
</feature>
<feature type="domain" description="PhoD-like phosphatase metallophosphatase" evidence="2">
    <location>
        <begin position="162"/>
        <end position="493"/>
    </location>
</feature>
<dbReference type="AlphaFoldDB" id="A0A1C6T5B6"/>
<dbReference type="InterPro" id="IPR029052">
    <property type="entry name" value="Metallo-depent_PP-like"/>
</dbReference>
<dbReference type="Pfam" id="PF09423">
    <property type="entry name" value="PhoD"/>
    <property type="match status" value="1"/>
</dbReference>
<feature type="signal peptide" evidence="1">
    <location>
        <begin position="1"/>
        <end position="36"/>
    </location>
</feature>
<organism evidence="4 5">
    <name type="scientific">Micromonospora pallida</name>
    <dbReference type="NCBI Taxonomy" id="145854"/>
    <lineage>
        <taxon>Bacteria</taxon>
        <taxon>Bacillati</taxon>
        <taxon>Actinomycetota</taxon>
        <taxon>Actinomycetes</taxon>
        <taxon>Micromonosporales</taxon>
        <taxon>Micromonosporaceae</taxon>
        <taxon>Micromonospora</taxon>
    </lineage>
</organism>
<dbReference type="PANTHER" id="PTHR43606:SF2">
    <property type="entry name" value="ALKALINE PHOSPHATASE FAMILY PROTEIN (AFU_ORTHOLOGUE AFUA_5G03860)"/>
    <property type="match status" value="1"/>
</dbReference>
<evidence type="ECO:0000313" key="4">
    <source>
        <dbReference type="EMBL" id="SCL36984.1"/>
    </source>
</evidence>
<dbReference type="Gene3D" id="3.60.21.70">
    <property type="entry name" value="PhoD-like phosphatase"/>
    <property type="match status" value="1"/>
</dbReference>
<keyword evidence="1" id="KW-0732">Signal</keyword>
<dbReference type="PANTHER" id="PTHR43606">
    <property type="entry name" value="PHOSPHATASE, PUTATIVE (AFU_ORTHOLOGUE AFUA_6G08710)-RELATED"/>
    <property type="match status" value="1"/>
</dbReference>
<dbReference type="SUPFAM" id="SSF56300">
    <property type="entry name" value="Metallo-dependent phosphatases"/>
    <property type="match status" value="1"/>
</dbReference>
<keyword evidence="5" id="KW-1185">Reference proteome</keyword>
<dbReference type="OrthoDB" id="3497025at2"/>
<dbReference type="Pfam" id="PF16655">
    <property type="entry name" value="PhoD_N"/>
    <property type="match status" value="1"/>
</dbReference>
<evidence type="ECO:0000259" key="2">
    <source>
        <dbReference type="Pfam" id="PF09423"/>
    </source>
</evidence>
<dbReference type="RefSeq" id="WP_091647060.1">
    <property type="nucleotide sequence ID" value="NZ_FMHW01000002.1"/>
</dbReference>